<feature type="compositionally biased region" description="Basic residues" evidence="7">
    <location>
        <begin position="1"/>
        <end position="10"/>
    </location>
</feature>
<feature type="compositionally biased region" description="Basic and acidic residues" evidence="7">
    <location>
        <begin position="68"/>
        <end position="81"/>
    </location>
</feature>
<keyword evidence="5" id="KW-0539">Nucleus</keyword>
<dbReference type="Proteomes" id="UP001209878">
    <property type="component" value="Unassembled WGS sequence"/>
</dbReference>
<gene>
    <name evidence="9" type="ORF">NP493_1224g00039</name>
</gene>
<feature type="domain" description="Bromo" evidence="8">
    <location>
        <begin position="138"/>
        <end position="208"/>
    </location>
</feature>
<evidence type="ECO:0000256" key="4">
    <source>
        <dbReference type="ARBA" id="ARBA00023163"/>
    </source>
</evidence>
<dbReference type="EMBL" id="JAODUO010001224">
    <property type="protein sequence ID" value="KAK2168576.1"/>
    <property type="molecule type" value="Genomic_DNA"/>
</dbReference>
<evidence type="ECO:0000256" key="2">
    <source>
        <dbReference type="ARBA" id="ARBA00023015"/>
    </source>
</evidence>
<reference evidence="9" key="1">
    <citation type="journal article" date="2023" name="Mol. Biol. Evol.">
        <title>Third-Generation Sequencing Reveals the Adaptive Role of the Epigenome in Three Deep-Sea Polychaetes.</title>
        <authorList>
            <person name="Perez M."/>
            <person name="Aroh O."/>
            <person name="Sun Y."/>
            <person name="Lan Y."/>
            <person name="Juniper S.K."/>
            <person name="Young C.R."/>
            <person name="Angers B."/>
            <person name="Qian P.Y."/>
        </authorList>
    </citation>
    <scope>NUCLEOTIDE SEQUENCE</scope>
    <source>
        <strain evidence="9">R07B-5</strain>
    </source>
</reference>
<dbReference type="PROSITE" id="PS50014">
    <property type="entry name" value="BROMODOMAIN_2"/>
    <property type="match status" value="1"/>
</dbReference>
<dbReference type="PANTHER" id="PTHR22881:SF27">
    <property type="entry name" value="BROMODOMAIN CONTAINING 7_9"/>
    <property type="match status" value="1"/>
</dbReference>
<keyword evidence="4" id="KW-0804">Transcription</keyword>
<dbReference type="Gene3D" id="1.20.920.10">
    <property type="entry name" value="Bromodomain-like"/>
    <property type="match status" value="1"/>
</dbReference>
<name>A0AAD9KCC4_RIDPI</name>
<dbReference type="InterPro" id="IPR021900">
    <property type="entry name" value="DUF3512"/>
</dbReference>
<dbReference type="PANTHER" id="PTHR22881">
    <property type="entry name" value="BROMODOMAIN CONTAINING PROTEIN"/>
    <property type="match status" value="1"/>
</dbReference>
<keyword evidence="10" id="KW-1185">Reference proteome</keyword>
<feature type="compositionally biased region" description="Basic residues" evidence="7">
    <location>
        <begin position="47"/>
        <end position="67"/>
    </location>
</feature>
<dbReference type="SMART" id="SM00297">
    <property type="entry name" value="BROMO"/>
    <property type="match status" value="1"/>
</dbReference>
<feature type="compositionally biased region" description="Low complexity" evidence="7">
    <location>
        <begin position="462"/>
        <end position="475"/>
    </location>
</feature>
<dbReference type="AlphaFoldDB" id="A0AAD9KCC4"/>
<evidence type="ECO:0000313" key="9">
    <source>
        <dbReference type="EMBL" id="KAK2168576.1"/>
    </source>
</evidence>
<evidence type="ECO:0000256" key="3">
    <source>
        <dbReference type="ARBA" id="ARBA00023117"/>
    </source>
</evidence>
<feature type="compositionally biased region" description="Basic and acidic residues" evidence="7">
    <location>
        <begin position="11"/>
        <end position="21"/>
    </location>
</feature>
<keyword evidence="2" id="KW-0805">Transcription regulation</keyword>
<comment type="subcellular location">
    <subcellularLocation>
        <location evidence="1">Nucleus</location>
    </subcellularLocation>
</comment>
<feature type="region of interest" description="Disordered" evidence="7">
    <location>
        <begin position="459"/>
        <end position="480"/>
    </location>
</feature>
<dbReference type="PRINTS" id="PR00503">
    <property type="entry name" value="BROMODOMAIN"/>
</dbReference>
<dbReference type="GO" id="GO:0005634">
    <property type="term" value="C:nucleus"/>
    <property type="evidence" value="ECO:0007669"/>
    <property type="project" value="UniProtKB-SubCell"/>
</dbReference>
<dbReference type="Pfam" id="PF12024">
    <property type="entry name" value="DUF3512"/>
    <property type="match status" value="1"/>
</dbReference>
<dbReference type="InterPro" id="IPR036427">
    <property type="entry name" value="Bromodomain-like_sf"/>
</dbReference>
<accession>A0AAD9KCC4</accession>
<evidence type="ECO:0000259" key="8">
    <source>
        <dbReference type="PROSITE" id="PS50014"/>
    </source>
</evidence>
<dbReference type="InterPro" id="IPR001487">
    <property type="entry name" value="Bromodomain"/>
</dbReference>
<dbReference type="GO" id="GO:0006357">
    <property type="term" value="P:regulation of transcription by RNA polymerase II"/>
    <property type="evidence" value="ECO:0007669"/>
    <property type="project" value="TreeGrafter"/>
</dbReference>
<evidence type="ECO:0000313" key="10">
    <source>
        <dbReference type="Proteomes" id="UP001209878"/>
    </source>
</evidence>
<evidence type="ECO:0000256" key="5">
    <source>
        <dbReference type="ARBA" id="ARBA00023242"/>
    </source>
</evidence>
<evidence type="ECO:0000256" key="1">
    <source>
        <dbReference type="ARBA" id="ARBA00004123"/>
    </source>
</evidence>
<organism evidence="9 10">
    <name type="scientific">Ridgeia piscesae</name>
    <name type="common">Tubeworm</name>
    <dbReference type="NCBI Taxonomy" id="27915"/>
    <lineage>
        <taxon>Eukaryota</taxon>
        <taxon>Metazoa</taxon>
        <taxon>Spiralia</taxon>
        <taxon>Lophotrochozoa</taxon>
        <taxon>Annelida</taxon>
        <taxon>Polychaeta</taxon>
        <taxon>Sedentaria</taxon>
        <taxon>Canalipalpata</taxon>
        <taxon>Sabellida</taxon>
        <taxon>Siboglinidae</taxon>
        <taxon>Ridgeia</taxon>
    </lineage>
</organism>
<dbReference type="Pfam" id="PF00439">
    <property type="entry name" value="Bromodomain"/>
    <property type="match status" value="1"/>
</dbReference>
<evidence type="ECO:0000256" key="6">
    <source>
        <dbReference type="PROSITE-ProRule" id="PRU00035"/>
    </source>
</evidence>
<keyword evidence="3 6" id="KW-0103">Bromodomain</keyword>
<comment type="caution">
    <text evidence="9">The sequence shown here is derived from an EMBL/GenBank/DDBJ whole genome shotgun (WGS) entry which is preliminary data.</text>
</comment>
<feature type="region of interest" description="Disordered" evidence="7">
    <location>
        <begin position="1"/>
        <end position="102"/>
    </location>
</feature>
<proteinExistence type="predicted"/>
<dbReference type="InterPro" id="IPR051831">
    <property type="entry name" value="Bromodomain_contain_prot"/>
</dbReference>
<evidence type="ECO:0000256" key="7">
    <source>
        <dbReference type="SAM" id="MobiDB-lite"/>
    </source>
</evidence>
<protein>
    <recommendedName>
        <fullName evidence="8">Bromo domain-containing protein</fullName>
    </recommendedName>
</protein>
<dbReference type="SUPFAM" id="SSF47370">
    <property type="entry name" value="Bromodomain"/>
    <property type="match status" value="1"/>
</dbReference>
<sequence length="636" mass="69907">MGKKNKRHHKSETSQEEDKPLKLVLKVGTPDTQDVAPTEPVEDVERKHKHKKKKKKHSGEKHKHHHEHHSDRKEKRKRESDVASGETGKNSAELGESPSKKRVVVEEPVTRVVKTEVKSESSRVRLHAALCYLQKTLQRKDSNGFFVYPVTDSIAPGYSDIIEQPMDFSTMKKKVDNNEYTCIADYRRDFKLMCDNCMTYNHPDTIFYKEARRLLSSGLKITTKEKLKHHTMPALINLMPEDFGPEEFSLADIEQLDEDNANAKTSIAQSGTTMSCGSGGEVAGDAVKDDTSPEELLAEVEEAANEAADNLADKNPLGKMGYLQRLENGATVLNFLNPDNDGIVEEQKRVITLGALTGKLQSGTGSIAGFKEDKRNRATPVHYLTYGPFSSYGPIYDSSAANLSKEDSDLLLSTYGDETGVQYAKSLRNFVADADNYAIKMVDNLLDVLTHNEHSKTLKHFQSSQQQTEQAATTEKTPSKSAIDFDSLRSLSSLGIDMSFLDTFEKSAKTDSIQNQLDTTSRLLSALQTAQQERLGENTPQHLAFVSGPSEKEIKIANEVKKGIAVLTKQVAPGSIVDVSTLKGCVQESAGDAPNTTTTAETATTTTTTTATTTSATVVVIDDIETEVTKAAVTVT</sequence>